<dbReference type="EMBL" id="AHIH01000015">
    <property type="protein sequence ID" value="EHN67971.1"/>
    <property type="molecule type" value="Genomic_DNA"/>
</dbReference>
<dbReference type="Proteomes" id="UP000004521">
    <property type="component" value="Unassembled WGS sequence"/>
</dbReference>
<dbReference type="Pfam" id="PF10137">
    <property type="entry name" value="CAP12-PCTIR_TIR"/>
    <property type="match status" value="1"/>
</dbReference>
<evidence type="ECO:0000313" key="3">
    <source>
        <dbReference type="Proteomes" id="UP000004521"/>
    </source>
</evidence>
<evidence type="ECO:0000313" key="2">
    <source>
        <dbReference type="EMBL" id="EHN67971.1"/>
    </source>
</evidence>
<reference evidence="2 3" key="1">
    <citation type="journal article" date="2012" name="J. Bacteriol.">
        <title>Draft Genome Sequence of Vibrio fischeri SR5, a Strain Isolated from the Light Organ of the Mediterranean Squid Sepiola robusta.</title>
        <authorList>
            <person name="Gyllborg M.C."/>
            <person name="Sahl J.W."/>
            <person name="Cronin D.C.III."/>
            <person name="Rasko D.A."/>
            <person name="Mandel M.J."/>
        </authorList>
    </citation>
    <scope>NUCLEOTIDE SEQUENCE [LARGE SCALE GENOMIC DNA]</scope>
    <source>
        <strain evidence="2 3">SR5</strain>
    </source>
</reference>
<accession>A0AAV3EMI1</accession>
<feature type="domain" description="CD-NTase-associated protein 12/Pycsar effector protein TIR" evidence="1">
    <location>
        <begin position="6"/>
        <end position="124"/>
    </location>
</feature>
<organism evidence="2 3">
    <name type="scientific">Aliivibrio fischeri SR5</name>
    <dbReference type="NCBI Taxonomy" id="1088719"/>
    <lineage>
        <taxon>Bacteria</taxon>
        <taxon>Pseudomonadati</taxon>
        <taxon>Pseudomonadota</taxon>
        <taxon>Gammaproteobacteria</taxon>
        <taxon>Vibrionales</taxon>
        <taxon>Vibrionaceae</taxon>
        <taxon>Aliivibrio</taxon>
    </lineage>
</organism>
<dbReference type="GO" id="GO:0050135">
    <property type="term" value="F:NADP+ nucleosidase activity"/>
    <property type="evidence" value="ECO:0007669"/>
    <property type="project" value="InterPro"/>
</dbReference>
<dbReference type="AlphaFoldDB" id="A0AAV3EMI1"/>
<dbReference type="RefSeq" id="WP_005423967.1">
    <property type="nucleotide sequence ID" value="NZ_JH584329.1"/>
</dbReference>
<protein>
    <recommendedName>
        <fullName evidence="1">CD-NTase-associated protein 12/Pycsar effector protein TIR domain-containing protein</fullName>
    </recommendedName>
</protein>
<gene>
    <name evidence="2" type="ORF">VFSR5_2696</name>
</gene>
<proteinExistence type="predicted"/>
<dbReference type="InterPro" id="IPR019302">
    <property type="entry name" value="CAP12/PCTIR_TIR_dom"/>
</dbReference>
<comment type="caution">
    <text evidence="2">The sequence shown here is derived from an EMBL/GenBank/DDBJ whole genome shotgun (WGS) entry which is preliminary data.</text>
</comment>
<sequence length="252" mass="27899">MNKKPKLFIASSVEGLDVAEAVNVNLEYVSENTLWSNAFQLSSITLTTLIERANSSDFGVFIFTPDDGLEMRGNTRSAVRDNVLFELGIFIGNLGVERCFIVKPRDVDLHIPTDLAGVTIADYDSNRSDKDLSSALSFACTKMKAVIKAEGVFEDPDIELEFEDQGKEIELSEEALSILISAVGNASESFDTAQIHYSDAKLRPYLNQAIEDLVSINYMRFGHSNRISKSMVYHLTSEGRKFALSSGLVEHI</sequence>
<name>A0AAV3EMI1_ALIFS</name>
<evidence type="ECO:0000259" key="1">
    <source>
        <dbReference type="Pfam" id="PF10137"/>
    </source>
</evidence>